<keyword evidence="6" id="KW-1133">Transmembrane helix</keyword>
<dbReference type="Gene3D" id="2.80.10.50">
    <property type="match status" value="1"/>
</dbReference>
<evidence type="ECO:0000256" key="6">
    <source>
        <dbReference type="SAM" id="Phobius"/>
    </source>
</evidence>
<keyword evidence="3" id="KW-0816">Tricarboxylic acid cycle</keyword>
<dbReference type="InterPro" id="IPR004434">
    <property type="entry name" value="Isocitrate_DH_NAD"/>
</dbReference>
<keyword evidence="5" id="KW-0496">Mitochondrion</keyword>
<evidence type="ECO:0000256" key="5">
    <source>
        <dbReference type="ARBA" id="ARBA00023128"/>
    </source>
</evidence>
<dbReference type="GO" id="GO:0046556">
    <property type="term" value="F:alpha-L-arabinofuranosidase activity"/>
    <property type="evidence" value="ECO:0007669"/>
    <property type="project" value="InterPro"/>
</dbReference>
<keyword evidence="6" id="KW-0472">Membrane</keyword>
<feature type="non-terminal residue" evidence="8">
    <location>
        <position position="763"/>
    </location>
</feature>
<reference evidence="8" key="1">
    <citation type="submission" date="2021-02" db="EMBL/GenBank/DDBJ databases">
        <authorList>
            <person name="Nowell W R."/>
        </authorList>
    </citation>
    <scope>NUCLEOTIDE SEQUENCE</scope>
</reference>
<dbReference type="Gene3D" id="3.40.718.10">
    <property type="entry name" value="Isopropylmalate Dehydrogenase"/>
    <property type="match status" value="1"/>
</dbReference>
<dbReference type="InterPro" id="IPR007934">
    <property type="entry name" value="AbfB_ABD"/>
</dbReference>
<organism evidence="8 9">
    <name type="scientific">Rotaria magnacalcarata</name>
    <dbReference type="NCBI Taxonomy" id="392030"/>
    <lineage>
        <taxon>Eukaryota</taxon>
        <taxon>Metazoa</taxon>
        <taxon>Spiralia</taxon>
        <taxon>Gnathifera</taxon>
        <taxon>Rotifera</taxon>
        <taxon>Eurotatoria</taxon>
        <taxon>Bdelloidea</taxon>
        <taxon>Philodinida</taxon>
        <taxon>Philodinidae</taxon>
        <taxon>Rotaria</taxon>
    </lineage>
</organism>
<proteinExistence type="inferred from homology"/>
<accession>A0A8S2LV06</accession>
<dbReference type="PANTHER" id="PTHR11835:SF60">
    <property type="entry name" value="ISOCITRATE DEHYDROGENASE [NAD] SUBUNIT, MITOCHONDRIAL"/>
    <property type="match status" value="1"/>
</dbReference>
<evidence type="ECO:0000256" key="4">
    <source>
        <dbReference type="ARBA" id="ARBA00022946"/>
    </source>
</evidence>
<feature type="transmembrane region" description="Helical" evidence="6">
    <location>
        <begin position="405"/>
        <end position="427"/>
    </location>
</feature>
<dbReference type="PANTHER" id="PTHR11835">
    <property type="entry name" value="DECARBOXYLATING DEHYDROGENASES-ISOCITRATE, ISOPROPYLMALATE, TARTRATE"/>
    <property type="match status" value="1"/>
</dbReference>
<dbReference type="GO" id="GO:0006099">
    <property type="term" value="P:tricarboxylic acid cycle"/>
    <property type="evidence" value="ECO:0007669"/>
    <property type="project" value="UniProtKB-KW"/>
</dbReference>
<comment type="caution">
    <text evidence="8">The sequence shown here is derived from an EMBL/GenBank/DDBJ whole genome shotgun (WGS) entry which is preliminary data.</text>
</comment>
<dbReference type="SUPFAM" id="SSF53659">
    <property type="entry name" value="Isocitrate/Isopropylmalate dehydrogenase-like"/>
    <property type="match status" value="1"/>
</dbReference>
<dbReference type="SMART" id="SM01329">
    <property type="entry name" value="Iso_dh"/>
    <property type="match status" value="1"/>
</dbReference>
<evidence type="ECO:0000313" key="8">
    <source>
        <dbReference type="EMBL" id="CAF3925241.1"/>
    </source>
</evidence>
<dbReference type="Pfam" id="PF05270">
    <property type="entry name" value="AbfB"/>
    <property type="match status" value="1"/>
</dbReference>
<evidence type="ECO:0000256" key="2">
    <source>
        <dbReference type="ARBA" id="ARBA00007769"/>
    </source>
</evidence>
<dbReference type="InterPro" id="IPR036195">
    <property type="entry name" value="AbfB_ABD_sf"/>
</dbReference>
<dbReference type="Pfam" id="PF00180">
    <property type="entry name" value="Iso_dh"/>
    <property type="match status" value="1"/>
</dbReference>
<dbReference type="GO" id="GO:0006102">
    <property type="term" value="P:isocitrate metabolic process"/>
    <property type="evidence" value="ECO:0007669"/>
    <property type="project" value="TreeGrafter"/>
</dbReference>
<keyword evidence="6" id="KW-0812">Transmembrane</keyword>
<comment type="subcellular location">
    <subcellularLocation>
        <location evidence="1">Mitochondrion</location>
    </subcellularLocation>
</comment>
<feature type="domain" description="Isopropylmalate dehydrogenase-like" evidence="7">
    <location>
        <begin position="14"/>
        <end position="334"/>
    </location>
</feature>
<evidence type="ECO:0000256" key="1">
    <source>
        <dbReference type="ARBA" id="ARBA00004173"/>
    </source>
</evidence>
<dbReference type="SUPFAM" id="SSF110221">
    <property type="entry name" value="AbfB domain"/>
    <property type="match status" value="1"/>
</dbReference>
<protein>
    <recommendedName>
        <fullName evidence="7">Isopropylmalate dehydrogenase-like domain-containing protein</fullName>
    </recommendedName>
</protein>
<gene>
    <name evidence="8" type="ORF">BYL167_LOCUS9708</name>
</gene>
<evidence type="ECO:0000256" key="3">
    <source>
        <dbReference type="ARBA" id="ARBA00022532"/>
    </source>
</evidence>
<dbReference type="AlphaFoldDB" id="A0A8S2LV06"/>
<keyword evidence="4" id="KW-0809">Transit peptide</keyword>
<name>A0A8S2LV06_9BILA</name>
<comment type="similarity">
    <text evidence="2">Belongs to the isocitrate and isopropylmalate dehydrogenases family.</text>
</comment>
<evidence type="ECO:0000313" key="9">
    <source>
        <dbReference type="Proteomes" id="UP000681967"/>
    </source>
</evidence>
<dbReference type="GO" id="GO:0005739">
    <property type="term" value="C:mitochondrion"/>
    <property type="evidence" value="ECO:0007669"/>
    <property type="project" value="UniProtKB-SubCell"/>
</dbReference>
<dbReference type="NCBIfam" id="TIGR00175">
    <property type="entry name" value="mito_nad_idh"/>
    <property type="match status" value="1"/>
</dbReference>
<dbReference type="FunFam" id="3.40.718.10:FF:000001">
    <property type="entry name" value="Isocitrate dehydrogenase [NAD] subunit, mitochondrial"/>
    <property type="match status" value="1"/>
</dbReference>
<dbReference type="EMBL" id="CAJOBH010002827">
    <property type="protein sequence ID" value="CAF3925241.1"/>
    <property type="molecule type" value="Genomic_DNA"/>
</dbReference>
<sequence length="763" mass="85677">TTTPWRTAYGGKYRVTLIHGDGVGPELMQHIKAAIRCVRAPIDFEEIPLSSNVASDEMFERAVTAVKRNGIALKGNIASQNTTQSLNVLLRTRLDLYASVVRCKSSALIPTRHSDIDILVIRQNTEGEYSSLEHESVPGVVESLKIITRAKSLKIARFAFEMAKTKERKKVTAVHKANIMKLSDGLFIECCREVASEYPNIKFETMIVDNTCMQLVNRPAQFDVMVMPNLYGNIIANVCTGLVGGSGFVAGSNYGDKYAVFEQGTRNTGAGIAGKNIANPCGFLFAAANMLKYLGLNEHSSVIKKAVLNTIHDHKLKTQDIGGTATTSEFIQCVLTEITQMTPQTGTALFFCRYNCVCFPLRVISNDSLPSDDHLGGNSKDLKNISNRMILGSFEYRCDGRHRKILLIAFIIGADFWLGTILLASVITNFENNLTILDRYRTQSKRSQTQGSGAKYYENSFRIDYTIVESTCIPIDWFNTNATRASIFHLTNAKLNMITTNSIFNMNIISVNPIIKNNYTIESNPFSRVRTSVCDYVLQLYIGFNFSPYCNDACQTKNIQLLTFTYKPFGDSLDHSFSIALYSPTSTTSTVVLNIYQFVIYQSSIYFHKQVYIRSFNESHYVSALILDPTALRTSIVISRIDRTLFLITNPLNERLVENNSSIIYISLLSTVVPNAYLRHENARIILRKNDESISFKQDATFKLLISKNNKNVVAFQALDLADSYIAIDSESKTALVLRQPKSKQLDIDHFDTRFLFELHFNK</sequence>
<dbReference type="InterPro" id="IPR024084">
    <property type="entry name" value="IsoPropMal-DH-like_dom"/>
</dbReference>
<evidence type="ECO:0000259" key="7">
    <source>
        <dbReference type="SMART" id="SM01329"/>
    </source>
</evidence>
<dbReference type="GO" id="GO:0046373">
    <property type="term" value="P:L-arabinose metabolic process"/>
    <property type="evidence" value="ECO:0007669"/>
    <property type="project" value="InterPro"/>
</dbReference>
<dbReference type="Proteomes" id="UP000681967">
    <property type="component" value="Unassembled WGS sequence"/>
</dbReference>